<dbReference type="NCBIfam" id="NF003706">
    <property type="entry name" value="PRK05324.1"/>
    <property type="match status" value="1"/>
</dbReference>
<keyword evidence="10" id="KW-1185">Reference proteome</keyword>
<comment type="cofactor">
    <cofactor evidence="5">
        <name>Zn(2+)</name>
        <dbReference type="ChEBI" id="CHEBI:29105"/>
    </cofactor>
    <text evidence="5">Binds 1 zinc ion per subunit.</text>
</comment>
<protein>
    <recommendedName>
        <fullName evidence="5 6">Succinylglutamate desuccinylase</fullName>
        <ecNumber evidence="5 6">3.5.1.96</ecNumber>
    </recommendedName>
</protein>
<dbReference type="Pfam" id="PF24827">
    <property type="entry name" value="AstE_AspA_cat"/>
    <property type="match status" value="1"/>
</dbReference>
<dbReference type="GO" id="GO:0016788">
    <property type="term" value="F:hydrolase activity, acting on ester bonds"/>
    <property type="evidence" value="ECO:0007669"/>
    <property type="project" value="UniProtKB-UniRule"/>
</dbReference>
<evidence type="ECO:0000256" key="3">
    <source>
        <dbReference type="ARBA" id="ARBA00022801"/>
    </source>
</evidence>
<gene>
    <name evidence="5" type="primary">astE</name>
    <name evidence="9" type="ORF">PTE30175_05611</name>
</gene>
<accession>A0A5E4ZFA9</accession>
<dbReference type="GO" id="GO:0009017">
    <property type="term" value="F:succinylglutamate desuccinylase activity"/>
    <property type="evidence" value="ECO:0007669"/>
    <property type="project" value="UniProtKB-UniRule"/>
</dbReference>
<dbReference type="InterPro" id="IPR016681">
    <property type="entry name" value="SuccinylGlu_desuccinylase"/>
</dbReference>
<evidence type="ECO:0000256" key="1">
    <source>
        <dbReference type="ARBA" id="ARBA00022503"/>
    </source>
</evidence>
<dbReference type="AlphaFoldDB" id="A0A5E4ZFA9"/>
<dbReference type="GO" id="GO:0019545">
    <property type="term" value="P:L-arginine catabolic process to succinate"/>
    <property type="evidence" value="ECO:0007669"/>
    <property type="project" value="UniProtKB-UniRule"/>
</dbReference>
<dbReference type="PIRSF" id="PIRSF017020">
    <property type="entry name" value="AstE"/>
    <property type="match status" value="1"/>
</dbReference>
<comment type="similarity">
    <text evidence="5">Belongs to the AspA/AstE family. Succinylglutamate desuccinylase subfamily.</text>
</comment>
<dbReference type="GO" id="GO:0008270">
    <property type="term" value="F:zinc ion binding"/>
    <property type="evidence" value="ECO:0007669"/>
    <property type="project" value="UniProtKB-UniRule"/>
</dbReference>
<reference evidence="9 10" key="1">
    <citation type="submission" date="2019-08" db="EMBL/GenBank/DDBJ databases">
        <authorList>
            <person name="Peeters C."/>
        </authorList>
    </citation>
    <scope>NUCLEOTIDE SEQUENCE [LARGE SCALE GENOMIC DNA]</scope>
    <source>
        <strain evidence="9 10">LMG 30175</strain>
    </source>
</reference>
<dbReference type="EC" id="3.5.1.96" evidence="5 6"/>
<dbReference type="InterPro" id="IPR007036">
    <property type="entry name" value="Aste_AspA_hybrid_dom"/>
</dbReference>
<feature type="binding site" evidence="5">
    <location>
        <position position="63"/>
    </location>
    <ligand>
        <name>Zn(2+)</name>
        <dbReference type="ChEBI" id="CHEBI:29105"/>
    </ligand>
</feature>
<evidence type="ECO:0000313" key="10">
    <source>
        <dbReference type="Proteomes" id="UP000414233"/>
    </source>
</evidence>
<dbReference type="UniPathway" id="UPA00185">
    <property type="reaction ID" value="UER00283"/>
</dbReference>
<dbReference type="Pfam" id="PF04952">
    <property type="entry name" value="AstE_AspA_hybrid"/>
    <property type="match status" value="1"/>
</dbReference>
<comment type="pathway">
    <text evidence="5">Amino-acid degradation; L-arginine degradation via AST pathway; L-glutamate and succinate from L-arginine: step 5/5.</text>
</comment>
<keyword evidence="2 5" id="KW-0479">Metal-binding</keyword>
<dbReference type="RefSeq" id="WP_150700321.1">
    <property type="nucleotide sequence ID" value="NZ_CABPRZ010000055.1"/>
</dbReference>
<dbReference type="EMBL" id="CABPRZ010000055">
    <property type="protein sequence ID" value="VVE59706.1"/>
    <property type="molecule type" value="Genomic_DNA"/>
</dbReference>
<feature type="active site" evidence="5">
    <location>
        <position position="225"/>
    </location>
</feature>
<comment type="function">
    <text evidence="5">Transforms N(2)-succinylglutamate into succinate and glutamate.</text>
</comment>
<evidence type="ECO:0000256" key="2">
    <source>
        <dbReference type="ARBA" id="ARBA00022723"/>
    </source>
</evidence>
<name>A0A5E4ZFA9_9BURK</name>
<dbReference type="GO" id="GO:0019544">
    <property type="term" value="P:L-arginine catabolic process to L-glutamate"/>
    <property type="evidence" value="ECO:0007669"/>
    <property type="project" value="UniProtKB-UniRule"/>
</dbReference>
<dbReference type="NCBIfam" id="TIGR03242">
    <property type="entry name" value="arg_catab_astE"/>
    <property type="match status" value="1"/>
</dbReference>
<evidence type="ECO:0000256" key="5">
    <source>
        <dbReference type="HAMAP-Rule" id="MF_00767"/>
    </source>
</evidence>
<dbReference type="HAMAP" id="MF_00767">
    <property type="entry name" value="Arg_catab_AstE"/>
    <property type="match status" value="1"/>
</dbReference>
<feature type="domain" description="Succinylglutamate desuccinylase/Aspartoacylase catalytic" evidence="8">
    <location>
        <begin position="56"/>
        <end position="242"/>
    </location>
</feature>
<comment type="catalytic activity">
    <reaction evidence="5">
        <text>N-succinyl-L-glutamate + H2O = L-glutamate + succinate</text>
        <dbReference type="Rhea" id="RHEA:15169"/>
        <dbReference type="ChEBI" id="CHEBI:15377"/>
        <dbReference type="ChEBI" id="CHEBI:29985"/>
        <dbReference type="ChEBI" id="CHEBI:30031"/>
        <dbReference type="ChEBI" id="CHEBI:58763"/>
        <dbReference type="EC" id="3.5.1.96"/>
    </reaction>
</comment>
<dbReference type="Proteomes" id="UP000414233">
    <property type="component" value="Unassembled WGS sequence"/>
</dbReference>
<feature type="binding site" evidence="5">
    <location>
        <position position="66"/>
    </location>
    <ligand>
        <name>Zn(2+)</name>
        <dbReference type="ChEBI" id="CHEBI:29105"/>
    </ligand>
</feature>
<keyword evidence="4 5" id="KW-0862">Zinc</keyword>
<feature type="binding site" evidence="5">
    <location>
        <position position="161"/>
    </location>
    <ligand>
        <name>Zn(2+)</name>
        <dbReference type="ChEBI" id="CHEBI:29105"/>
    </ligand>
</feature>
<dbReference type="OrthoDB" id="5290473at2"/>
<sequence length="352" mass="38509">MTAVPSPLQDWLAAALAGRRPDRDTGATAHGVTWRWHAEGILELLPAAPQARRYDAVLSCGVHGDETAPIELVDGMLRDIDAGALTLRERILVILGNPAAMRAGKRYLEFDLNRLFCGAHTRRAELPAARRAAELERIVTAFFNESPAAATSVKRRHFDMHTAIRPSHFRRFAVVPSAQGRSPEPRWLADLAAADIAAILLTNQPAVTFSYFTCATFGAESCTLELGKVEPFGRNRLEDFSGIDTGLRRWLAGGEMMASADDTHAPAQLFRVAAEIVRQSDAFDMHVPDDTPNFTPYPRGTVLANDGSYAYTVSHEVERIVFPNRNVANGLRAGVMVVPCDLSEFARMVTSG</sequence>
<keyword evidence="3 5" id="KW-0378">Hydrolase</keyword>
<evidence type="ECO:0000256" key="4">
    <source>
        <dbReference type="ARBA" id="ARBA00022833"/>
    </source>
</evidence>
<organism evidence="9 10">
    <name type="scientific">Pandoraea terrae</name>
    <dbReference type="NCBI Taxonomy" id="1537710"/>
    <lineage>
        <taxon>Bacteria</taxon>
        <taxon>Pseudomonadati</taxon>
        <taxon>Pseudomonadota</taxon>
        <taxon>Betaproteobacteria</taxon>
        <taxon>Burkholderiales</taxon>
        <taxon>Burkholderiaceae</taxon>
        <taxon>Pandoraea</taxon>
    </lineage>
</organism>
<evidence type="ECO:0000256" key="6">
    <source>
        <dbReference type="NCBIfam" id="TIGR03242"/>
    </source>
</evidence>
<dbReference type="PANTHER" id="PTHR15162">
    <property type="entry name" value="ASPARTOACYLASE"/>
    <property type="match status" value="1"/>
</dbReference>
<proteinExistence type="inferred from homology"/>
<keyword evidence="1 5" id="KW-0056">Arginine metabolism</keyword>
<feature type="domain" description="AstE/AspA barrel-sandwich hybrid" evidence="7">
    <location>
        <begin position="267"/>
        <end position="339"/>
    </location>
</feature>
<dbReference type="InterPro" id="IPR050178">
    <property type="entry name" value="AspA/AstE_fam"/>
</dbReference>
<dbReference type="Gene3D" id="3.40.630.10">
    <property type="entry name" value="Zn peptidases"/>
    <property type="match status" value="1"/>
</dbReference>
<evidence type="ECO:0000259" key="7">
    <source>
        <dbReference type="Pfam" id="PF04952"/>
    </source>
</evidence>
<dbReference type="InterPro" id="IPR055438">
    <property type="entry name" value="AstE_AspA_cat"/>
</dbReference>
<evidence type="ECO:0000259" key="8">
    <source>
        <dbReference type="Pfam" id="PF24827"/>
    </source>
</evidence>
<evidence type="ECO:0000313" key="9">
    <source>
        <dbReference type="EMBL" id="VVE59706.1"/>
    </source>
</evidence>
<dbReference type="SUPFAM" id="SSF53187">
    <property type="entry name" value="Zn-dependent exopeptidases"/>
    <property type="match status" value="1"/>
</dbReference>
<dbReference type="PANTHER" id="PTHR15162:SF7">
    <property type="entry name" value="SUCCINYLGLUTAMATE DESUCCINYLASE"/>
    <property type="match status" value="1"/>
</dbReference>